<feature type="signal peptide" evidence="1">
    <location>
        <begin position="1"/>
        <end position="22"/>
    </location>
</feature>
<sequence length="204" mass="21940">MRKVLSLVFAVAMMCVAMPSNAQVKLGVKGGLNISDMSIDKKVFDSSNQTGFFIGPTLKVSLPLTGLGVDIAALYDQRSAKVSAAEENDGKETLKQQAINIPINLRYGIGLGSLASVYFAAGPQFGFNVGDKDKKIFDEATWQLKKSTFSINLGAGVSLIKHIEVGANYNIACGKTGEVTFTDGVKHVIKGRNSAWQIYAAYYF</sequence>
<dbReference type="InterPro" id="IPR011250">
    <property type="entry name" value="OMP/PagP_B-barrel"/>
</dbReference>
<dbReference type="Proteomes" id="UP000820977">
    <property type="component" value="Unassembled WGS sequence"/>
</dbReference>
<dbReference type="RefSeq" id="WP_172344365.1">
    <property type="nucleotide sequence ID" value="NZ_CASTNK010000005.1"/>
</dbReference>
<keyword evidence="1" id="KW-0732">Signal</keyword>
<dbReference type="SUPFAM" id="SSF56925">
    <property type="entry name" value="OMPA-like"/>
    <property type="match status" value="1"/>
</dbReference>
<name>A0ABX2B021_9BACT</name>
<evidence type="ECO:0000313" key="4">
    <source>
        <dbReference type="Proteomes" id="UP000820977"/>
    </source>
</evidence>
<accession>A0ABX2B021</accession>
<feature type="domain" description="Outer membrane protein beta-barrel" evidence="2">
    <location>
        <begin position="23"/>
        <end position="172"/>
    </location>
</feature>
<comment type="caution">
    <text evidence="3">The sequence shown here is derived from an EMBL/GenBank/DDBJ whole genome shotgun (WGS) entry which is preliminary data.</text>
</comment>
<gene>
    <name evidence="3" type="ORF">HPS54_05000</name>
</gene>
<dbReference type="InterPro" id="IPR025665">
    <property type="entry name" value="Beta-barrel_OMP_2"/>
</dbReference>
<dbReference type="EMBL" id="JABKKJ010000005">
    <property type="protein sequence ID" value="NPE24879.1"/>
    <property type="molecule type" value="Genomic_DNA"/>
</dbReference>
<keyword evidence="4" id="KW-1185">Reference proteome</keyword>
<protein>
    <submittedName>
        <fullName evidence="3">Porin family protein</fullName>
    </submittedName>
</protein>
<evidence type="ECO:0000259" key="2">
    <source>
        <dbReference type="Pfam" id="PF13568"/>
    </source>
</evidence>
<feature type="chain" id="PRO_5046168342" evidence="1">
    <location>
        <begin position="23"/>
        <end position="204"/>
    </location>
</feature>
<dbReference type="Pfam" id="PF13568">
    <property type="entry name" value="OMP_b-brl_2"/>
    <property type="match status" value="1"/>
</dbReference>
<evidence type="ECO:0000256" key="1">
    <source>
        <dbReference type="SAM" id="SignalP"/>
    </source>
</evidence>
<proteinExistence type="predicted"/>
<evidence type="ECO:0000313" key="3">
    <source>
        <dbReference type="EMBL" id="NPE24879.1"/>
    </source>
</evidence>
<organism evidence="3 4">
    <name type="scientific">Xylanibacter caecicola</name>
    <dbReference type="NCBI Taxonomy" id="2736294"/>
    <lineage>
        <taxon>Bacteria</taxon>
        <taxon>Pseudomonadati</taxon>
        <taxon>Bacteroidota</taxon>
        <taxon>Bacteroidia</taxon>
        <taxon>Bacteroidales</taxon>
        <taxon>Prevotellaceae</taxon>
        <taxon>Xylanibacter</taxon>
    </lineage>
</organism>
<reference evidence="3 4" key="1">
    <citation type="submission" date="2020-05" db="EMBL/GenBank/DDBJ databases">
        <title>Distinct polysaccharide utilization as determinants for interspecies competition between intestinal Prevotella spp.</title>
        <authorList>
            <person name="Galvez E.J.C."/>
            <person name="Iljazovic A."/>
            <person name="Strowig T."/>
        </authorList>
    </citation>
    <scope>NUCLEOTIDE SEQUENCE [LARGE SCALE GENOMIC DNA]</scope>
    <source>
        <strain evidence="3 4">PCHR</strain>
    </source>
</reference>